<sequence length="111" mass="12525">MTKRSEETRQIVKSAIAEHGVDAVKHDISPPFIKMVTGTRARKKYGFGRIIAVGFQDIDPDCLEVAIECIVEAMPDGDDKTQIATDLTYWRENRQEIMDDHHVTPAEPEAE</sequence>
<proteinExistence type="predicted"/>
<dbReference type="AlphaFoldDB" id="A0A1G2JNW0"/>
<evidence type="ECO:0000313" key="1">
    <source>
        <dbReference type="EMBL" id="OGZ88643.1"/>
    </source>
</evidence>
<name>A0A1G2JNW0_9BACT</name>
<organism evidence="1 2">
    <name type="scientific">Candidatus Staskawiczbacteria bacterium RIFOXYD1_FULL_32_13</name>
    <dbReference type="NCBI Taxonomy" id="1802234"/>
    <lineage>
        <taxon>Bacteria</taxon>
        <taxon>Candidatus Staskawicziibacteriota</taxon>
    </lineage>
</organism>
<comment type="caution">
    <text evidence="1">The sequence shown here is derived from an EMBL/GenBank/DDBJ whole genome shotgun (WGS) entry which is preliminary data.</text>
</comment>
<protein>
    <submittedName>
        <fullName evidence="1">Uncharacterized protein</fullName>
    </submittedName>
</protein>
<gene>
    <name evidence="1" type="ORF">A2561_02240</name>
</gene>
<evidence type="ECO:0000313" key="2">
    <source>
        <dbReference type="Proteomes" id="UP000178935"/>
    </source>
</evidence>
<accession>A0A1G2JNW0</accession>
<reference evidence="1 2" key="1">
    <citation type="journal article" date="2016" name="Nat. Commun.">
        <title>Thousands of microbial genomes shed light on interconnected biogeochemical processes in an aquifer system.</title>
        <authorList>
            <person name="Anantharaman K."/>
            <person name="Brown C.T."/>
            <person name="Hug L.A."/>
            <person name="Sharon I."/>
            <person name="Castelle C.J."/>
            <person name="Probst A.J."/>
            <person name="Thomas B.C."/>
            <person name="Singh A."/>
            <person name="Wilkins M.J."/>
            <person name="Karaoz U."/>
            <person name="Brodie E.L."/>
            <person name="Williams K.H."/>
            <person name="Hubbard S.S."/>
            <person name="Banfield J.F."/>
        </authorList>
    </citation>
    <scope>NUCLEOTIDE SEQUENCE [LARGE SCALE GENOMIC DNA]</scope>
</reference>
<dbReference type="Proteomes" id="UP000178935">
    <property type="component" value="Unassembled WGS sequence"/>
</dbReference>
<dbReference type="EMBL" id="MHPU01000018">
    <property type="protein sequence ID" value="OGZ88643.1"/>
    <property type="molecule type" value="Genomic_DNA"/>
</dbReference>